<organism evidence="2 3">
    <name type="scientific">Secundilactobacillus malefermentans</name>
    <dbReference type="NCBI Taxonomy" id="176292"/>
    <lineage>
        <taxon>Bacteria</taxon>
        <taxon>Bacillati</taxon>
        <taxon>Bacillota</taxon>
        <taxon>Bacilli</taxon>
        <taxon>Lactobacillales</taxon>
        <taxon>Lactobacillaceae</taxon>
        <taxon>Secundilactobacillus</taxon>
    </lineage>
</organism>
<feature type="domain" description="N-acetyltransferase" evidence="1">
    <location>
        <begin position="4"/>
        <end position="149"/>
    </location>
</feature>
<dbReference type="InterPro" id="IPR000182">
    <property type="entry name" value="GNAT_dom"/>
</dbReference>
<proteinExistence type="predicted"/>
<dbReference type="EMBL" id="PUFO01000066">
    <property type="protein sequence ID" value="TDG75431.1"/>
    <property type="molecule type" value="Genomic_DNA"/>
</dbReference>
<accession>A0A4R5NM61</accession>
<gene>
    <name evidence="2" type="ORF">C5L31_000305</name>
</gene>
<dbReference type="CDD" id="cd04301">
    <property type="entry name" value="NAT_SF"/>
    <property type="match status" value="1"/>
</dbReference>
<keyword evidence="3" id="KW-1185">Reference proteome</keyword>
<dbReference type="STRING" id="1122149.FD44_GL001463"/>
<dbReference type="OrthoDB" id="9127144at2"/>
<dbReference type="GO" id="GO:0016747">
    <property type="term" value="F:acyltransferase activity, transferring groups other than amino-acyl groups"/>
    <property type="evidence" value="ECO:0007669"/>
    <property type="project" value="InterPro"/>
</dbReference>
<comment type="caution">
    <text evidence="2">The sequence shown here is derived from an EMBL/GenBank/DDBJ whole genome shotgun (WGS) entry which is preliminary data.</text>
</comment>
<evidence type="ECO:0000313" key="3">
    <source>
        <dbReference type="Proteomes" id="UP000294854"/>
    </source>
</evidence>
<evidence type="ECO:0000259" key="1">
    <source>
        <dbReference type="PROSITE" id="PS51186"/>
    </source>
</evidence>
<dbReference type="Proteomes" id="UP000294854">
    <property type="component" value="Unassembled WGS sequence"/>
</dbReference>
<evidence type="ECO:0000313" key="2">
    <source>
        <dbReference type="EMBL" id="TDG75431.1"/>
    </source>
</evidence>
<dbReference type="Gene3D" id="3.40.630.30">
    <property type="match status" value="1"/>
</dbReference>
<dbReference type="RefSeq" id="WP_081484025.1">
    <property type="nucleotide sequence ID" value="NZ_PUFO01000066.1"/>
</dbReference>
<dbReference type="SUPFAM" id="SSF55729">
    <property type="entry name" value="Acyl-CoA N-acyltransferases (Nat)"/>
    <property type="match status" value="1"/>
</dbReference>
<dbReference type="PROSITE" id="PS51186">
    <property type="entry name" value="GNAT"/>
    <property type="match status" value="1"/>
</dbReference>
<protein>
    <recommendedName>
        <fullName evidence="1">N-acetyltransferase domain-containing protein</fullName>
    </recommendedName>
</protein>
<dbReference type="AlphaFoldDB" id="A0A4R5NM61"/>
<sequence length="180" mass="21120">MLVKNVRLFSRNFPEIKKLYKSAFPPNETYPLEILTLMTLRKQLIFRVFYDDETLCGFIYYCLADQTIYVSYLAINDAIRGKGYGTKIINWLLETYPEKQIVLNVEPLDEKAANYDQRQKRVRFYERNGFYLTPHRLKEPGGEYATMANKGKLPTQNFKKVMSVFSWGLFDPIIEQDATG</sequence>
<name>A0A4R5NM61_9LACO</name>
<dbReference type="InterPro" id="IPR016181">
    <property type="entry name" value="Acyl_CoA_acyltransferase"/>
</dbReference>
<reference evidence="2 3" key="1">
    <citation type="journal article" date="2019" name="Appl. Microbiol. Biotechnol.">
        <title>Uncovering carbohydrate metabolism through a genotype-phenotype association study of 56 lactic acid bacteria genomes.</title>
        <authorList>
            <person name="Buron-Moles G."/>
            <person name="Chailyan A."/>
            <person name="Dolejs I."/>
            <person name="Forster J."/>
            <person name="Miks M.H."/>
        </authorList>
    </citation>
    <scope>NUCLEOTIDE SEQUENCE [LARGE SCALE GENOMIC DNA]</scope>
    <source>
        <strain evidence="2 3">ATCC 49373</strain>
    </source>
</reference>
<dbReference type="Pfam" id="PF00583">
    <property type="entry name" value="Acetyltransf_1"/>
    <property type="match status" value="1"/>
</dbReference>